<proteinExistence type="predicted"/>
<keyword evidence="3" id="KW-1185">Reference proteome</keyword>
<evidence type="ECO:0000313" key="3">
    <source>
        <dbReference type="Proteomes" id="UP000199112"/>
    </source>
</evidence>
<protein>
    <submittedName>
        <fullName evidence="2">Uncharacterized protein</fullName>
    </submittedName>
</protein>
<dbReference type="AlphaFoldDB" id="A0A1H6FV93"/>
<feature type="transmembrane region" description="Helical" evidence="1">
    <location>
        <begin position="12"/>
        <end position="41"/>
    </location>
</feature>
<dbReference type="Proteomes" id="UP000199112">
    <property type="component" value="Unassembled WGS sequence"/>
</dbReference>
<dbReference type="EMBL" id="FNWL01000002">
    <property type="protein sequence ID" value="SEH14709.1"/>
    <property type="molecule type" value="Genomic_DNA"/>
</dbReference>
<dbReference type="OrthoDB" id="206141at2157"/>
<gene>
    <name evidence="2" type="ORF">SAMN04487967_1730</name>
</gene>
<evidence type="ECO:0000256" key="1">
    <source>
        <dbReference type="SAM" id="Phobius"/>
    </source>
</evidence>
<dbReference type="RefSeq" id="WP_090506664.1">
    <property type="nucleotide sequence ID" value="NZ_FNWL01000002.1"/>
</dbReference>
<sequence length="107" mass="11188">MNVSRWQYPWIALTLTVIGIALASLYLTGVSSATVFAALIAGGLGLIVVRPRLYAYTMIGIGVSSVVFAGVLMLGDSSLLTVAVLTLVGVGAVVRGVHTHLFVDQEQ</sequence>
<accession>A0A1H6FV93</accession>
<keyword evidence="1" id="KW-0812">Transmembrane</keyword>
<feature type="transmembrane region" description="Helical" evidence="1">
    <location>
        <begin position="53"/>
        <end position="73"/>
    </location>
</feature>
<name>A0A1H6FV93_9EURY</name>
<evidence type="ECO:0000313" key="2">
    <source>
        <dbReference type="EMBL" id="SEH14709.1"/>
    </source>
</evidence>
<reference evidence="3" key="1">
    <citation type="submission" date="2016-10" db="EMBL/GenBank/DDBJ databases">
        <authorList>
            <person name="Varghese N."/>
            <person name="Submissions S."/>
        </authorList>
    </citation>
    <scope>NUCLEOTIDE SEQUENCE [LARGE SCALE GENOMIC DNA]</scope>
    <source>
        <strain evidence="3">CGMCC 1.8981</strain>
    </source>
</reference>
<feature type="transmembrane region" description="Helical" evidence="1">
    <location>
        <begin position="79"/>
        <end position="97"/>
    </location>
</feature>
<keyword evidence="1" id="KW-1133">Transmembrane helix</keyword>
<organism evidence="2 3">
    <name type="scientific">Natronorubrum sediminis</name>
    <dbReference type="NCBI Taxonomy" id="640943"/>
    <lineage>
        <taxon>Archaea</taxon>
        <taxon>Methanobacteriati</taxon>
        <taxon>Methanobacteriota</taxon>
        <taxon>Stenosarchaea group</taxon>
        <taxon>Halobacteria</taxon>
        <taxon>Halobacteriales</taxon>
        <taxon>Natrialbaceae</taxon>
        <taxon>Natronorubrum</taxon>
    </lineage>
</organism>
<keyword evidence="1" id="KW-0472">Membrane</keyword>